<dbReference type="STRING" id="759272.G0S2Z8"/>
<name>G0S2Z8_CHATD</name>
<dbReference type="AlphaFoldDB" id="G0S2Z8"/>
<dbReference type="RefSeq" id="XP_006692400.1">
    <property type="nucleotide sequence ID" value="XM_006692337.1"/>
</dbReference>
<dbReference type="Proteomes" id="UP000008066">
    <property type="component" value="Unassembled WGS sequence"/>
</dbReference>
<dbReference type="EMBL" id="GL988040">
    <property type="protein sequence ID" value="EGS22381.1"/>
    <property type="molecule type" value="Genomic_DNA"/>
</dbReference>
<organism evidence="4">
    <name type="scientific">Chaetomium thermophilum (strain DSM 1495 / CBS 144.50 / IMI 039719)</name>
    <name type="common">Thermochaetoides thermophila</name>
    <dbReference type="NCBI Taxonomy" id="759272"/>
    <lineage>
        <taxon>Eukaryota</taxon>
        <taxon>Fungi</taxon>
        <taxon>Dikarya</taxon>
        <taxon>Ascomycota</taxon>
        <taxon>Pezizomycotina</taxon>
        <taxon>Sordariomycetes</taxon>
        <taxon>Sordariomycetidae</taxon>
        <taxon>Sordariales</taxon>
        <taxon>Chaetomiaceae</taxon>
        <taxon>Thermochaetoides</taxon>
    </lineage>
</organism>
<reference evidence="3 4" key="1">
    <citation type="journal article" date="2011" name="Cell">
        <title>Insight into structure and assembly of the nuclear pore complex by utilizing the genome of a eukaryotic thermophile.</title>
        <authorList>
            <person name="Amlacher S."/>
            <person name="Sarges P."/>
            <person name="Flemming D."/>
            <person name="van Noort V."/>
            <person name="Kunze R."/>
            <person name="Devos D.P."/>
            <person name="Arumugam M."/>
            <person name="Bork P."/>
            <person name="Hurt E."/>
        </authorList>
    </citation>
    <scope>NUCLEOTIDE SEQUENCE [LARGE SCALE GENOMIC DNA]</scope>
    <source>
        <strain evidence="4">DSM 1495 / CBS 144.50 / IMI 039719</strain>
    </source>
</reference>
<dbReference type="OMA" id="LMPKMIL"/>
<sequence>MAPYDDSDSESDVEYTETNVLLGYASTDSNGEEVSRLGGTPDWIDPSHPPSARLARCKVCNDLMVLLLQLNGELPGRFPGHERRLVSEELLIEHKKQGKQLEEAEPKKEVKASELGLGESIFGVKPSTGGTAKANPFMTGSGSGSGGNPFTAKPSGVNPFGPAKPASSADTPETKEITQNAADALPKTFAETLSLNNPQQPVSHGPAPPPEPWPTSPNDLPKPYPVRWLSDAEYEALDPTPPPVTQNTAAVPMELDNDDSSGGGGQEDKETYESNMDTTFQKFADIVGQNPEQCIRYEFGGQPLLYSKADAVGKLLKAGGPGMPRCSNCGANRVFEVQLTPHAIEQLESEEDNDIAEGMDWGTIIVGVCEKDCTERGQRNGETGYVEEWAGVQWEELTVKR</sequence>
<feature type="domain" description="Programmed cell death protein 2 C-terminal" evidence="2">
    <location>
        <begin position="277"/>
        <end position="394"/>
    </location>
</feature>
<dbReference type="HOGENOM" id="CLU_031771_1_1_1"/>
<dbReference type="PANTHER" id="PTHR47524">
    <property type="entry name" value="20S RRNA ACCUMULATION PROTEIN 4"/>
    <property type="match status" value="1"/>
</dbReference>
<dbReference type="GO" id="GO:0005737">
    <property type="term" value="C:cytoplasm"/>
    <property type="evidence" value="ECO:0007669"/>
    <property type="project" value="InterPro"/>
</dbReference>
<accession>G0S2Z8</accession>
<gene>
    <name evidence="3" type="ORF">CTHT_0019110</name>
</gene>
<dbReference type="Pfam" id="PF04194">
    <property type="entry name" value="PDCD2_C"/>
    <property type="match status" value="1"/>
</dbReference>
<feature type="region of interest" description="Disordered" evidence="1">
    <location>
        <begin position="127"/>
        <end position="174"/>
    </location>
</feature>
<protein>
    <recommendedName>
        <fullName evidence="2">Programmed cell death protein 2 C-terminal domain-containing protein</fullName>
    </recommendedName>
</protein>
<keyword evidence="4" id="KW-1185">Reference proteome</keyword>
<dbReference type="GeneID" id="18255949"/>
<dbReference type="PANTHER" id="PTHR47524:SF1">
    <property type="entry name" value="20S RRNA ACCUMULATION PROTEIN 4"/>
    <property type="match status" value="1"/>
</dbReference>
<dbReference type="OrthoDB" id="443682at2759"/>
<evidence type="ECO:0000313" key="4">
    <source>
        <dbReference type="Proteomes" id="UP000008066"/>
    </source>
</evidence>
<dbReference type="KEGG" id="cthr:CTHT_0019110"/>
<evidence type="ECO:0000259" key="2">
    <source>
        <dbReference type="Pfam" id="PF04194"/>
    </source>
</evidence>
<feature type="region of interest" description="Disordered" evidence="1">
    <location>
        <begin position="195"/>
        <end position="225"/>
    </location>
</feature>
<evidence type="ECO:0000313" key="3">
    <source>
        <dbReference type="EMBL" id="EGS22381.1"/>
    </source>
</evidence>
<dbReference type="eggNOG" id="KOG2061">
    <property type="taxonomic scope" value="Eukaryota"/>
</dbReference>
<proteinExistence type="predicted"/>
<dbReference type="InterPro" id="IPR007320">
    <property type="entry name" value="PDCD2_C"/>
</dbReference>
<dbReference type="GO" id="GO:0030490">
    <property type="term" value="P:maturation of SSU-rRNA"/>
    <property type="evidence" value="ECO:0007669"/>
    <property type="project" value="TreeGrafter"/>
</dbReference>
<evidence type="ECO:0000256" key="1">
    <source>
        <dbReference type="SAM" id="MobiDB-lite"/>
    </source>
</evidence>
<feature type="compositionally biased region" description="Pro residues" evidence="1">
    <location>
        <begin position="206"/>
        <end position="224"/>
    </location>
</feature>